<keyword evidence="2" id="KW-0378">Hydrolase</keyword>
<keyword evidence="4" id="KW-0443">Lipid metabolism</keyword>
<dbReference type="Pfam" id="PF03403">
    <property type="entry name" value="PAF-AH_p_II"/>
    <property type="match status" value="1"/>
</dbReference>
<dbReference type="SUPFAM" id="SSF53474">
    <property type="entry name" value="alpha/beta-Hydrolases"/>
    <property type="match status" value="1"/>
</dbReference>
<evidence type="ECO:0000313" key="6">
    <source>
        <dbReference type="Proteomes" id="UP000481858"/>
    </source>
</evidence>
<dbReference type="OrthoDB" id="2363873at2759"/>
<dbReference type="Gene3D" id="3.40.50.1820">
    <property type="entry name" value="alpha/beta hydrolase"/>
    <property type="match status" value="1"/>
</dbReference>
<name>A0A7C8N5S3_9PEZI</name>
<evidence type="ECO:0000256" key="2">
    <source>
        <dbReference type="ARBA" id="ARBA00022801"/>
    </source>
</evidence>
<proteinExistence type="predicted"/>
<evidence type="ECO:0000256" key="1">
    <source>
        <dbReference type="ARBA" id="ARBA00013201"/>
    </source>
</evidence>
<comment type="caution">
    <text evidence="5">The sequence shown here is derived from an EMBL/GenBank/DDBJ whole genome shotgun (WGS) entry which is preliminary data.</text>
</comment>
<organism evidence="5 6">
    <name type="scientific">Xylaria multiplex</name>
    <dbReference type="NCBI Taxonomy" id="323545"/>
    <lineage>
        <taxon>Eukaryota</taxon>
        <taxon>Fungi</taxon>
        <taxon>Dikarya</taxon>
        <taxon>Ascomycota</taxon>
        <taxon>Pezizomycotina</taxon>
        <taxon>Sordariomycetes</taxon>
        <taxon>Xylariomycetidae</taxon>
        <taxon>Xylariales</taxon>
        <taxon>Xylariaceae</taxon>
        <taxon>Xylaria</taxon>
    </lineage>
</organism>
<evidence type="ECO:0000256" key="3">
    <source>
        <dbReference type="ARBA" id="ARBA00022963"/>
    </source>
</evidence>
<dbReference type="EMBL" id="WUBL01000071">
    <property type="protein sequence ID" value="KAF2967257.1"/>
    <property type="molecule type" value="Genomic_DNA"/>
</dbReference>
<protein>
    <recommendedName>
        <fullName evidence="1">1-alkyl-2-acetylglycerophosphocholine esterase</fullName>
        <ecNumber evidence="1">3.1.1.47</ecNumber>
    </recommendedName>
</protein>
<dbReference type="GO" id="GO:0003847">
    <property type="term" value="F:1-alkyl-2-acetylglycerophosphocholine esterase activity"/>
    <property type="evidence" value="ECO:0007669"/>
    <property type="project" value="UniProtKB-EC"/>
</dbReference>
<gene>
    <name evidence="5" type="ORF">GQX73_g6344</name>
</gene>
<dbReference type="PANTHER" id="PTHR10272:SF14">
    <property type="entry name" value="PAF ACETYLHYDROLASE FAMILY PROTEIN"/>
    <property type="match status" value="1"/>
</dbReference>
<keyword evidence="6" id="KW-1185">Reference proteome</keyword>
<dbReference type="InParanoid" id="A0A7C8N5S3"/>
<dbReference type="PANTHER" id="PTHR10272">
    <property type="entry name" value="PLATELET-ACTIVATING FACTOR ACETYLHYDROLASE"/>
    <property type="match status" value="1"/>
</dbReference>
<dbReference type="GO" id="GO:0016042">
    <property type="term" value="P:lipid catabolic process"/>
    <property type="evidence" value="ECO:0007669"/>
    <property type="project" value="UniProtKB-KW"/>
</dbReference>
<dbReference type="Proteomes" id="UP000481858">
    <property type="component" value="Unassembled WGS sequence"/>
</dbReference>
<dbReference type="EC" id="3.1.1.47" evidence="1"/>
<evidence type="ECO:0000256" key="4">
    <source>
        <dbReference type="ARBA" id="ARBA00023098"/>
    </source>
</evidence>
<reference evidence="5 6" key="1">
    <citation type="submission" date="2019-12" db="EMBL/GenBank/DDBJ databases">
        <title>Draft genome sequence of the ascomycete Xylaria multiplex DSM 110363.</title>
        <authorList>
            <person name="Buettner E."/>
            <person name="Kellner H."/>
        </authorList>
    </citation>
    <scope>NUCLEOTIDE SEQUENCE [LARGE SCALE GENOMIC DNA]</scope>
    <source>
        <strain evidence="5 6">DSM 110363</strain>
    </source>
</reference>
<keyword evidence="3" id="KW-0442">Lipid degradation</keyword>
<dbReference type="InterPro" id="IPR029058">
    <property type="entry name" value="AB_hydrolase_fold"/>
</dbReference>
<accession>A0A7C8N5S3</accession>
<sequence>MKWFHSKASFGGGTRGVTAFTTLLQGGLVRATALPPSTGKYHIGVSKHTIKHYNPHDILAPNNISAAFIATIYYPTLHKPDSKPQPYLEPELAAILEAELNYTSGFLSTVTSALQYNAPFLEGSVGGSGFPTLLFGPGGGGPPVAGNTILISELVSHGYTVVGLDHPFEQPFLRYPNGTGVEGVNIDYTSTDVLQGIYNTRLVDTAAFLDYFPELVQKLGAPFSTTHIGSFGYSLGGAAAVGSIYHDNRLVSGLNLDGALYGPQLILNDSRADVKKPVLFLGSELHTGEDAIHDITWGTFPLWQTAYFGKFTVNGTMHHDFCDDTFWKTIEPTDPTTGPINGNRQVAIMNAYVTAFLDFTLLGRSSLILNGSSAEWPEVVFYDDLM</sequence>
<dbReference type="AlphaFoldDB" id="A0A7C8N5S3"/>
<evidence type="ECO:0000313" key="5">
    <source>
        <dbReference type="EMBL" id="KAF2967257.1"/>
    </source>
</evidence>